<proteinExistence type="predicted"/>
<evidence type="ECO:0000256" key="1">
    <source>
        <dbReference type="ARBA" id="ARBA00022729"/>
    </source>
</evidence>
<name>A0A3S1CXW6_9BACT</name>
<protein>
    <submittedName>
        <fullName evidence="3">T9SS type A sorting domain-containing protein</fullName>
    </submittedName>
</protein>
<dbReference type="GO" id="GO:0004553">
    <property type="term" value="F:hydrolase activity, hydrolyzing O-glycosyl compounds"/>
    <property type="evidence" value="ECO:0007669"/>
    <property type="project" value="UniProtKB-ARBA"/>
</dbReference>
<accession>A0A3S1CXW6</accession>
<gene>
    <name evidence="3" type="ORF">ECE50_003530</name>
</gene>
<dbReference type="AlphaFoldDB" id="A0A3S1CXW6"/>
<evidence type="ECO:0000256" key="2">
    <source>
        <dbReference type="ARBA" id="ARBA00023157"/>
    </source>
</evidence>
<dbReference type="SUPFAM" id="SSF49899">
    <property type="entry name" value="Concanavalin A-like lectins/glucanases"/>
    <property type="match status" value="1"/>
</dbReference>
<dbReference type="GO" id="GO:0005975">
    <property type="term" value="P:carbohydrate metabolic process"/>
    <property type="evidence" value="ECO:0007669"/>
    <property type="project" value="UniProtKB-ARBA"/>
</dbReference>
<reference evidence="3" key="1">
    <citation type="submission" date="2020-05" db="EMBL/GenBank/DDBJ databases">
        <title>Chitinophaga laudate sp. nov., isolated from a tropical peat swamp.</title>
        <authorList>
            <person name="Goh C.B.S."/>
            <person name="Lee M.S."/>
            <person name="Parimannan S."/>
            <person name="Pasbakhsh P."/>
            <person name="Yule C.M."/>
            <person name="Rajandas H."/>
            <person name="Loke S."/>
            <person name="Croft L."/>
            <person name="Tan J.B.L."/>
        </authorList>
    </citation>
    <scope>NUCLEOTIDE SEQUENCE</scope>
    <source>
        <strain evidence="3">Mgbs1</strain>
    </source>
</reference>
<keyword evidence="2" id="KW-1015">Disulfide bond</keyword>
<dbReference type="SMART" id="SM00560">
    <property type="entry name" value="LamGL"/>
    <property type="match status" value="1"/>
</dbReference>
<dbReference type="InterPro" id="IPR013320">
    <property type="entry name" value="ConA-like_dom_sf"/>
</dbReference>
<evidence type="ECO:0000313" key="4">
    <source>
        <dbReference type="Proteomes" id="UP000281028"/>
    </source>
</evidence>
<organism evidence="3 4">
    <name type="scientific">Chitinophaga solisilvae</name>
    <dbReference type="NCBI Taxonomy" id="1233460"/>
    <lineage>
        <taxon>Bacteria</taxon>
        <taxon>Pseudomonadati</taxon>
        <taxon>Bacteroidota</taxon>
        <taxon>Chitinophagia</taxon>
        <taxon>Chitinophagales</taxon>
        <taxon>Chitinophagaceae</taxon>
        <taxon>Chitinophaga</taxon>
    </lineage>
</organism>
<dbReference type="EMBL" id="RIAR02000001">
    <property type="protein sequence ID" value="NSL85887.1"/>
    <property type="molecule type" value="Genomic_DNA"/>
</dbReference>
<dbReference type="NCBIfam" id="TIGR04183">
    <property type="entry name" value="Por_Secre_tail"/>
    <property type="match status" value="1"/>
</dbReference>
<sequence length="849" mass="90229">MKPLSLRSTALLLCWLLSVLALPVQSYGQKTYATIQTNKVNGLCILCGVSNPDNAVNSNLNDYSTFVINVGLLGVSVEQTLIFPVSANAGCDSLVIGIGSNNPVLSASLFGGVTVETFNGSISNNDATVVYSGVLRLLENNTRAEVTLKPAAKFDRVKVSLQSTLVGLLNSFRLYYAYRKSLAPPAPVVNAPATICAGDTATLTASGPGIRWYSSAAGGTLLGSGSPFKVSPAATTVYYAEADNGGCLSQRTPDTVTVVSRPDIPTLAEDTVSVCYGDSVVLQAIAPANVTFRWYLTATGGSPEISAPRVVIHNLPLSATFYVDALNSNGCVSAARQPVTVIVKPLPAIAVLIPPLGVACQPANIPIANHQDNVVYQVRLKYADGLSVQDTSFLQYGDTIHAPALNNVLNARADVYVKTISTLNGCTSITIRDSFTVSRKLPAPSAPDTIIIHPGDSVNLTASGSGNIRWYNASTGGTLLYAGNPYKVAPSASTYYYAGLESNGCESLTRKAVYVSVISCATPPSGALAIYRFSGNLDDESGNGHNGSLATGGVPFVQDNVCNRAGVFSSAFVAITSGVNASSILPRQALTVSYWVKKFSSGNFPMVVNGALQDNLSNEYGFAVGHRNNSLQFYLRGSNNSSAFYLTGPQTVLNNQWYHVVATYDNTTMKLYLNGTLYSSSTNQSGNILYQGLSTDFFGLGAYVDQDEFYPIDARIDEVYIYGRALNATEISDFYHSYFLTSNPADRAAAAVSPATEKVPVQPSVHHRTPTEKLLVYPNPSDGIIQLQLKEDLRGSIAIVNSLDGKPVFRTMLNSNTIQLPSSITAGTYIIQVRTLSGKTLTGTIILNR</sequence>
<evidence type="ECO:0000313" key="3">
    <source>
        <dbReference type="EMBL" id="NSL85887.1"/>
    </source>
</evidence>
<comment type="caution">
    <text evidence="3">The sequence shown here is derived from an EMBL/GenBank/DDBJ whole genome shotgun (WGS) entry which is preliminary data.</text>
</comment>
<keyword evidence="4" id="KW-1185">Reference proteome</keyword>
<dbReference type="Pfam" id="PF19081">
    <property type="entry name" value="Ig_7"/>
    <property type="match status" value="3"/>
</dbReference>
<keyword evidence="1" id="KW-0732">Signal</keyword>
<dbReference type="Pfam" id="PF13385">
    <property type="entry name" value="Laminin_G_3"/>
    <property type="match status" value="1"/>
</dbReference>
<dbReference type="InterPro" id="IPR044023">
    <property type="entry name" value="Ig_7"/>
</dbReference>
<dbReference type="Gene3D" id="2.60.120.200">
    <property type="match status" value="1"/>
</dbReference>
<dbReference type="InterPro" id="IPR026444">
    <property type="entry name" value="Secre_tail"/>
</dbReference>
<dbReference type="Proteomes" id="UP000281028">
    <property type="component" value="Unassembled WGS sequence"/>
</dbReference>
<dbReference type="OrthoDB" id="638940at2"/>
<dbReference type="InterPro" id="IPR006558">
    <property type="entry name" value="LamG-like"/>
</dbReference>